<reference evidence="9 10" key="1">
    <citation type="journal article" date="2016" name="Genome Biol. Evol.">
        <title>Divergent and convergent evolution of fungal pathogenicity.</title>
        <authorList>
            <person name="Shang Y."/>
            <person name="Xiao G."/>
            <person name="Zheng P."/>
            <person name="Cen K."/>
            <person name="Zhan S."/>
            <person name="Wang C."/>
        </authorList>
    </citation>
    <scope>NUCLEOTIDE SEQUENCE [LARGE SCALE GENOMIC DNA]</scope>
    <source>
        <strain evidence="9 10">RCEF 264</strain>
    </source>
</reference>
<protein>
    <submittedName>
        <fullName evidence="9">MFS multidrug transporter</fullName>
    </submittedName>
</protein>
<evidence type="ECO:0000256" key="1">
    <source>
        <dbReference type="ARBA" id="ARBA00004141"/>
    </source>
</evidence>
<dbReference type="SUPFAM" id="SSF103473">
    <property type="entry name" value="MFS general substrate transporter"/>
    <property type="match status" value="2"/>
</dbReference>
<keyword evidence="3 7" id="KW-0812">Transmembrane</keyword>
<comment type="similarity">
    <text evidence="2">Belongs to the major facilitator superfamily. TCR/Tet family.</text>
</comment>
<evidence type="ECO:0000256" key="5">
    <source>
        <dbReference type="ARBA" id="ARBA00023136"/>
    </source>
</evidence>
<dbReference type="PROSITE" id="PS50850">
    <property type="entry name" value="MFS"/>
    <property type="match status" value="1"/>
</dbReference>
<gene>
    <name evidence="9" type="ORF">SPI_09401</name>
</gene>
<dbReference type="PANTHER" id="PTHR23501">
    <property type="entry name" value="MAJOR FACILITATOR SUPERFAMILY"/>
    <property type="match status" value="1"/>
</dbReference>
<organism evidence="9 10">
    <name type="scientific">Niveomyces insectorum RCEF 264</name>
    <dbReference type="NCBI Taxonomy" id="1081102"/>
    <lineage>
        <taxon>Eukaryota</taxon>
        <taxon>Fungi</taxon>
        <taxon>Dikarya</taxon>
        <taxon>Ascomycota</taxon>
        <taxon>Pezizomycotina</taxon>
        <taxon>Sordariomycetes</taxon>
        <taxon>Hypocreomycetidae</taxon>
        <taxon>Hypocreales</taxon>
        <taxon>Cordycipitaceae</taxon>
        <taxon>Niveomyces</taxon>
    </lineage>
</organism>
<keyword evidence="5 7" id="KW-0472">Membrane</keyword>
<dbReference type="OrthoDB" id="10021397at2759"/>
<feature type="region of interest" description="Disordered" evidence="6">
    <location>
        <begin position="1"/>
        <end position="36"/>
    </location>
</feature>
<feature type="transmembrane region" description="Helical" evidence="7">
    <location>
        <begin position="308"/>
        <end position="331"/>
    </location>
</feature>
<feature type="transmembrane region" description="Helical" evidence="7">
    <location>
        <begin position="495"/>
        <end position="514"/>
    </location>
</feature>
<dbReference type="InterPro" id="IPR036259">
    <property type="entry name" value="MFS_trans_sf"/>
</dbReference>
<evidence type="ECO:0000313" key="10">
    <source>
        <dbReference type="Proteomes" id="UP000076874"/>
    </source>
</evidence>
<name>A0A167LT69_9HYPO</name>
<keyword evidence="10" id="KW-1185">Reference proteome</keyword>
<comment type="subcellular location">
    <subcellularLocation>
        <location evidence="1">Membrane</location>
        <topology evidence="1">Multi-pass membrane protein</topology>
    </subcellularLocation>
</comment>
<feature type="transmembrane region" description="Helical" evidence="7">
    <location>
        <begin position="73"/>
        <end position="89"/>
    </location>
</feature>
<dbReference type="InterPro" id="IPR020846">
    <property type="entry name" value="MFS_dom"/>
</dbReference>
<keyword evidence="4 7" id="KW-1133">Transmembrane helix</keyword>
<dbReference type="Pfam" id="PF07690">
    <property type="entry name" value="MFS_1"/>
    <property type="match status" value="1"/>
</dbReference>
<dbReference type="GO" id="GO:0005886">
    <property type="term" value="C:plasma membrane"/>
    <property type="evidence" value="ECO:0007669"/>
    <property type="project" value="TreeGrafter"/>
</dbReference>
<feature type="domain" description="Major facilitator superfamily (MFS) profile" evidence="8">
    <location>
        <begin position="67"/>
        <end position="557"/>
    </location>
</feature>
<dbReference type="PANTHER" id="PTHR23501:SF193">
    <property type="entry name" value="MULTIDRUG TRANSPORTER, PUTATIVE (AFU_ORTHOLOGUE AFUA_8G00940)-RELATED"/>
    <property type="match status" value="1"/>
</dbReference>
<feature type="transmembrane region" description="Helical" evidence="7">
    <location>
        <begin position="197"/>
        <end position="217"/>
    </location>
</feature>
<comment type="caution">
    <text evidence="9">The sequence shown here is derived from an EMBL/GenBank/DDBJ whole genome shotgun (WGS) entry which is preliminary data.</text>
</comment>
<feature type="transmembrane region" description="Helical" evidence="7">
    <location>
        <begin position="403"/>
        <end position="429"/>
    </location>
</feature>
<feature type="transmembrane region" description="Helical" evidence="7">
    <location>
        <begin position="459"/>
        <end position="483"/>
    </location>
</feature>
<dbReference type="Gene3D" id="1.20.1250.20">
    <property type="entry name" value="MFS general substrate transporter like domains"/>
    <property type="match status" value="1"/>
</dbReference>
<accession>A0A167LT69</accession>
<proteinExistence type="inferred from homology"/>
<dbReference type="AlphaFoldDB" id="A0A167LT69"/>
<evidence type="ECO:0000313" key="9">
    <source>
        <dbReference type="EMBL" id="OAA53473.1"/>
    </source>
</evidence>
<feature type="transmembrane region" description="Helical" evidence="7">
    <location>
        <begin position="229"/>
        <end position="250"/>
    </location>
</feature>
<dbReference type="Proteomes" id="UP000076874">
    <property type="component" value="Unassembled WGS sequence"/>
</dbReference>
<dbReference type="EMBL" id="AZHD01000029">
    <property type="protein sequence ID" value="OAA53473.1"/>
    <property type="molecule type" value="Genomic_DNA"/>
</dbReference>
<dbReference type="GO" id="GO:0022857">
    <property type="term" value="F:transmembrane transporter activity"/>
    <property type="evidence" value="ECO:0007669"/>
    <property type="project" value="InterPro"/>
</dbReference>
<evidence type="ECO:0000256" key="6">
    <source>
        <dbReference type="SAM" id="MobiDB-lite"/>
    </source>
</evidence>
<feature type="transmembrane region" description="Helical" evidence="7">
    <location>
        <begin position="166"/>
        <end position="190"/>
    </location>
</feature>
<evidence type="ECO:0000256" key="4">
    <source>
        <dbReference type="ARBA" id="ARBA00022989"/>
    </source>
</evidence>
<feature type="transmembrane region" description="Helical" evidence="7">
    <location>
        <begin position="140"/>
        <end position="160"/>
    </location>
</feature>
<dbReference type="InterPro" id="IPR011701">
    <property type="entry name" value="MFS"/>
</dbReference>
<evidence type="ECO:0000256" key="3">
    <source>
        <dbReference type="ARBA" id="ARBA00022692"/>
    </source>
</evidence>
<evidence type="ECO:0000256" key="7">
    <source>
        <dbReference type="SAM" id="Phobius"/>
    </source>
</evidence>
<evidence type="ECO:0000256" key="2">
    <source>
        <dbReference type="ARBA" id="ARBA00007520"/>
    </source>
</evidence>
<evidence type="ECO:0000259" key="8">
    <source>
        <dbReference type="PROSITE" id="PS50850"/>
    </source>
</evidence>
<sequence length="569" mass="59823">MNTNDNKTPADDCTTDSVNDEMPQTQPAREETKSTRLQVANTEAEAVVSTAEAQPDAVTAADADPGPQYATGLRLWSAVLAICLVLLAIPRITNDFHSLNDVGWYGAAYQLASAPMQPMSGKLYTYFSTKACLSPRPFPWTFLTFFFLFELGSLICGVAQSSAMLIVGRVVAGLGVAGLQNGSLTILVGLAPLAKRAFLTGIAMGIGQLGIVAGPLLGGVFTEYATWRWCFYINLPIGALVAVLIVALTIPEQTAKLRWFGPQLPAGHAARQLRLLVLHRFDLGGLVLFAAATVQLLLALQWGGNQYAWSSAVVIGLLAGAGAAAAVWLAWNYRQSHRRGGGDSPKTDDVTSTNVDAANTNVNTNVNADAATAATTTTAAAATVDHRLGENALVPLNIARRRAVWAGALTMLPLMGSVVTTSYFLAIYFQAVRGATPVRSGVDPYLAIQNYVTPQEVSIALGLLTFAQNLGGALLLTVANTVFDNSLASQLRAHVPAVDAAAVIAAGATGFRAIVPADSVPGVEAAYATSVDRVFYLAAGLTVASFAATWGLGWKDIRETKTAPADEKV</sequence>
<feature type="transmembrane region" description="Helical" evidence="7">
    <location>
        <begin position="534"/>
        <end position="554"/>
    </location>
</feature>